<dbReference type="EMBL" id="PP542043">
    <property type="protein sequence ID" value="XDO02232.1"/>
    <property type="molecule type" value="Genomic_DNA"/>
</dbReference>
<feature type="transmembrane region" description="Helical" evidence="1">
    <location>
        <begin position="12"/>
        <end position="28"/>
    </location>
</feature>
<accession>A0AB39JC55</accession>
<evidence type="ECO:0000313" key="2">
    <source>
        <dbReference type="EMBL" id="XDO02232.1"/>
    </source>
</evidence>
<evidence type="ECO:0000256" key="1">
    <source>
        <dbReference type="SAM" id="Phobius"/>
    </source>
</evidence>
<keyword evidence="1" id="KW-0812">Transmembrane</keyword>
<evidence type="ECO:0008006" key="3">
    <source>
        <dbReference type="Google" id="ProtNLM"/>
    </source>
</evidence>
<feature type="transmembrane region" description="Helical" evidence="1">
    <location>
        <begin position="40"/>
        <end position="62"/>
    </location>
</feature>
<protein>
    <recommendedName>
        <fullName evidence="3">Histidine kinase N-terminal 7TM region domain-containing protein</fullName>
    </recommendedName>
</protein>
<sequence length="85" mass="10206">MTDIDTSKITNLFLLVIIIVCMILYLIFSKTDSNKIKNRIIYSVTIFLIIWSSYQITLFFYGKQNIDYTYIVWFFIILLFQFVIP</sequence>
<feature type="transmembrane region" description="Helical" evidence="1">
    <location>
        <begin position="68"/>
        <end position="84"/>
    </location>
</feature>
<reference evidence="2" key="1">
    <citation type="submission" date="2024-03" db="EMBL/GenBank/DDBJ databases">
        <title>Eukaryotic viruses encode the ribosomal protein eL40.</title>
        <authorList>
            <person name="Thomy J."/>
            <person name="Schvarcz C.R."/>
            <person name="McBeain K.A."/>
            <person name="Edwards K.F."/>
            <person name="Steward G.F."/>
        </authorList>
    </citation>
    <scope>NUCLEOTIDE SEQUENCE</scope>
    <source>
        <strain evidence="2">FloV-SA2</strain>
    </source>
</reference>
<organism evidence="2">
    <name type="scientific">Florenciella sp. virus SA2</name>
    <dbReference type="NCBI Taxonomy" id="3240092"/>
    <lineage>
        <taxon>Viruses</taxon>
    </lineage>
</organism>
<gene>
    <name evidence="2" type="ORF">FloV-SA2_00414</name>
</gene>
<name>A0AB39JC55_9VIRU</name>
<keyword evidence="1" id="KW-0472">Membrane</keyword>
<proteinExistence type="predicted"/>
<keyword evidence="1" id="KW-1133">Transmembrane helix</keyword>